<keyword evidence="6" id="KW-0408">Iron</keyword>
<keyword evidence="3" id="KW-0847">Vitamin C</keyword>
<keyword evidence="5" id="KW-0560">Oxidoreductase</keyword>
<evidence type="ECO:0000256" key="3">
    <source>
        <dbReference type="ARBA" id="ARBA00022896"/>
    </source>
</evidence>
<gene>
    <name evidence="8" type="ORF">GRI42_12905</name>
</gene>
<dbReference type="InterPro" id="IPR005123">
    <property type="entry name" value="Oxoglu/Fe-dep_dioxygenase_dom"/>
</dbReference>
<name>A0A844Y2Z6_9SPHN</name>
<comment type="caution">
    <text evidence="8">The sequence shown here is derived from an EMBL/GenBank/DDBJ whole genome shotgun (WGS) entry which is preliminary data.</text>
</comment>
<evidence type="ECO:0000313" key="9">
    <source>
        <dbReference type="Proteomes" id="UP000444185"/>
    </source>
</evidence>
<dbReference type="Pfam" id="PF13640">
    <property type="entry name" value="2OG-FeII_Oxy_3"/>
    <property type="match status" value="1"/>
</dbReference>
<accession>A0A844Y2Z6</accession>
<dbReference type="PROSITE" id="PS51471">
    <property type="entry name" value="FE2OG_OXY"/>
    <property type="match status" value="1"/>
</dbReference>
<dbReference type="GO" id="GO:0031418">
    <property type="term" value="F:L-ascorbic acid binding"/>
    <property type="evidence" value="ECO:0007669"/>
    <property type="project" value="UniProtKB-KW"/>
</dbReference>
<dbReference type="Gene3D" id="2.60.120.620">
    <property type="entry name" value="q2cbj1_9rhob like domain"/>
    <property type="match status" value="1"/>
</dbReference>
<evidence type="ECO:0000256" key="5">
    <source>
        <dbReference type="ARBA" id="ARBA00023002"/>
    </source>
</evidence>
<reference evidence="8 9" key="1">
    <citation type="submission" date="2019-12" db="EMBL/GenBank/DDBJ databases">
        <title>Genomic-based taxomic classification of the family Erythrobacteraceae.</title>
        <authorList>
            <person name="Xu L."/>
        </authorList>
    </citation>
    <scope>NUCLEOTIDE SEQUENCE [LARGE SCALE GENOMIC DNA]</scope>
    <source>
        <strain evidence="8 9">DSM 16225</strain>
    </source>
</reference>
<evidence type="ECO:0000256" key="6">
    <source>
        <dbReference type="ARBA" id="ARBA00023004"/>
    </source>
</evidence>
<dbReference type="InterPro" id="IPR044862">
    <property type="entry name" value="Pro_4_hyd_alph_FE2OG_OXY"/>
</dbReference>
<evidence type="ECO:0000256" key="2">
    <source>
        <dbReference type="ARBA" id="ARBA00022723"/>
    </source>
</evidence>
<protein>
    <submittedName>
        <fullName evidence="8">2OG-Fe(II) oxygenase</fullName>
    </submittedName>
</protein>
<keyword evidence="2" id="KW-0479">Metal-binding</keyword>
<dbReference type="PANTHER" id="PTHR10869">
    <property type="entry name" value="PROLYL 4-HYDROXYLASE ALPHA SUBUNIT"/>
    <property type="match status" value="1"/>
</dbReference>
<dbReference type="GO" id="GO:0051213">
    <property type="term" value="F:dioxygenase activity"/>
    <property type="evidence" value="ECO:0007669"/>
    <property type="project" value="UniProtKB-KW"/>
</dbReference>
<evidence type="ECO:0000256" key="1">
    <source>
        <dbReference type="ARBA" id="ARBA00001961"/>
    </source>
</evidence>
<proteinExistence type="predicted"/>
<dbReference type="AlphaFoldDB" id="A0A844Y2Z6"/>
<dbReference type="InterPro" id="IPR006620">
    <property type="entry name" value="Pro_4_hyd_alph"/>
</dbReference>
<dbReference type="PANTHER" id="PTHR10869:SF246">
    <property type="entry name" value="TRANSMEMBRANE PROLYL 4-HYDROXYLASE"/>
    <property type="match status" value="1"/>
</dbReference>
<dbReference type="GO" id="GO:0016705">
    <property type="term" value="F:oxidoreductase activity, acting on paired donors, with incorporation or reduction of molecular oxygen"/>
    <property type="evidence" value="ECO:0007669"/>
    <property type="project" value="InterPro"/>
</dbReference>
<dbReference type="RefSeq" id="WP_325065336.1">
    <property type="nucleotide sequence ID" value="NZ_WTYF01000004.1"/>
</dbReference>
<dbReference type="Proteomes" id="UP000444185">
    <property type="component" value="Unassembled WGS sequence"/>
</dbReference>
<evidence type="ECO:0000256" key="4">
    <source>
        <dbReference type="ARBA" id="ARBA00022964"/>
    </source>
</evidence>
<keyword evidence="9" id="KW-1185">Reference proteome</keyword>
<organism evidence="8 9">
    <name type="scientific">Qipengyuania gaetbuli</name>
    <dbReference type="NCBI Taxonomy" id="266952"/>
    <lineage>
        <taxon>Bacteria</taxon>
        <taxon>Pseudomonadati</taxon>
        <taxon>Pseudomonadota</taxon>
        <taxon>Alphaproteobacteria</taxon>
        <taxon>Sphingomonadales</taxon>
        <taxon>Erythrobacteraceae</taxon>
        <taxon>Qipengyuania</taxon>
    </lineage>
</organism>
<dbReference type="EMBL" id="WTYF01000004">
    <property type="protein sequence ID" value="MXO52206.1"/>
    <property type="molecule type" value="Genomic_DNA"/>
</dbReference>
<feature type="domain" description="Fe2OG dioxygenase" evidence="7">
    <location>
        <begin position="121"/>
        <end position="230"/>
    </location>
</feature>
<dbReference type="GO" id="GO:0005506">
    <property type="term" value="F:iron ion binding"/>
    <property type="evidence" value="ECO:0007669"/>
    <property type="project" value="InterPro"/>
</dbReference>
<dbReference type="SMART" id="SM00702">
    <property type="entry name" value="P4Hc"/>
    <property type="match status" value="1"/>
</dbReference>
<evidence type="ECO:0000259" key="7">
    <source>
        <dbReference type="PROSITE" id="PS51471"/>
    </source>
</evidence>
<comment type="cofactor">
    <cofactor evidence="1">
        <name>L-ascorbate</name>
        <dbReference type="ChEBI" id="CHEBI:38290"/>
    </cofactor>
</comment>
<keyword evidence="4" id="KW-0223">Dioxygenase</keyword>
<dbReference type="InterPro" id="IPR045054">
    <property type="entry name" value="P4HA-like"/>
</dbReference>
<sequence length="238" mass="27382">MTLLGRLAGLLRPRPVDPMADPQILSAIGSSVRERLLADPRAQERGRSKADLFLLPGFLAPAECERLIATIESRIQPSKLFNERKVPNARTSSTHFFAQEAPETLALGHKIDEVTGIARSHAETIQGQRYRVGEEYRHHRDYFREERDHWQNERRRGGQRSWTAMVYLNAVEAGGETEFPELGLTVRPEPGLLIAWDNMDRSGRPNRNTRHAALPVISGEKYVITQWYRQEEWSRNYR</sequence>
<evidence type="ECO:0000313" key="8">
    <source>
        <dbReference type="EMBL" id="MXO52206.1"/>
    </source>
</evidence>